<dbReference type="InterPro" id="IPR027278">
    <property type="entry name" value="ACCD_DCysDesulf"/>
</dbReference>
<gene>
    <name evidence="7" type="ORF">JCM19300_2741</name>
</gene>
<dbReference type="RefSeq" id="WP_052415435.1">
    <property type="nucleotide sequence ID" value="NZ_BBNQ01000013.1"/>
</dbReference>
<protein>
    <submittedName>
        <fullName evidence="7">Pyridoxal phosphate-dependent deaminase putative</fullName>
    </submittedName>
</protein>
<accession>A0A090VFZ5</accession>
<comment type="caution">
    <text evidence="7">The sequence shown here is derived from an EMBL/GenBank/DDBJ whole genome shotgun (WGS) entry which is preliminary data.</text>
</comment>
<feature type="domain" description="Tryptophan synthase beta chain-like PALP" evidence="6">
    <location>
        <begin position="8"/>
        <end position="312"/>
    </location>
</feature>
<dbReference type="NCBIfam" id="TIGR01275">
    <property type="entry name" value="ACC_deam_rel"/>
    <property type="match status" value="1"/>
</dbReference>
<dbReference type="PIRSF" id="PIRSF006278">
    <property type="entry name" value="ACCD_DCysDesulf"/>
    <property type="match status" value="1"/>
</dbReference>
<reference evidence="7 8" key="1">
    <citation type="journal article" date="2014" name="Genome Announc.">
        <title>Draft Genome Sequences of Marine Flavobacterium Algibacter lectus Strains SS8 and NR4.</title>
        <authorList>
            <person name="Takatani N."/>
            <person name="Nakanishi M."/>
            <person name="Meirelles P."/>
            <person name="Mino S."/>
            <person name="Suda W."/>
            <person name="Oshima K."/>
            <person name="Hattori M."/>
            <person name="Ohkuma M."/>
            <person name="Hosokawa M."/>
            <person name="Miyashita K."/>
            <person name="Thompson F.L."/>
            <person name="Niwa A."/>
            <person name="Sawabe T."/>
            <person name="Sawabe T."/>
        </authorList>
    </citation>
    <scope>NUCLEOTIDE SEQUENCE [LARGE SCALE GENOMIC DNA]</scope>
    <source>
        <strain evidence="7 8">JCM 19300</strain>
    </source>
</reference>
<comment type="cofactor">
    <cofactor evidence="1">
        <name>pyridoxal 5'-phosphate</name>
        <dbReference type="ChEBI" id="CHEBI:597326"/>
    </cofactor>
</comment>
<evidence type="ECO:0000256" key="2">
    <source>
        <dbReference type="ARBA" id="ARBA00008639"/>
    </source>
</evidence>
<name>A0A090VFZ5_9FLAO</name>
<dbReference type="Proteomes" id="UP000029644">
    <property type="component" value="Unassembled WGS sequence"/>
</dbReference>
<proteinExistence type="inferred from homology"/>
<dbReference type="Gene3D" id="3.40.50.1100">
    <property type="match status" value="2"/>
</dbReference>
<dbReference type="InterPro" id="IPR036052">
    <property type="entry name" value="TrpB-like_PALP_sf"/>
</dbReference>
<sequence length="326" mass="36254">MLANKYPLGYFPTPLEKMSNLSKKYQDYQLFIKRDDNSGLASGGNKVRKLQYFIYEALNKAYDTIITAGAQQSNHCRQTAAACARAGLACYLLLGGEKPKIFNGNLLLSHLLGANIYFNGENRKGEGIESLKFKLEAEGKKVYVVPYGGSNLLGAYGFVDAVKELKEQLTEMNLKMDYIFFASSSGGTQAGLRLGIDLFEVDTKLMPISIDKIGYEYKTLAEAVLELLKEGQKSLRIKKTYSIDDARLIHGYDSKGYGVVTSNEKSAIKELAENEGILLDPVYSGRAFYGMLDHIKSQKIEKGANILFWHTGGLPANFYYSEELMP</sequence>
<evidence type="ECO:0000256" key="5">
    <source>
        <dbReference type="PIRSR" id="PIRSR006278-2"/>
    </source>
</evidence>
<dbReference type="EMBL" id="BBNQ01000013">
    <property type="protein sequence ID" value="GAL63705.1"/>
    <property type="molecule type" value="Genomic_DNA"/>
</dbReference>
<dbReference type="GO" id="GO:0019148">
    <property type="term" value="F:D-cysteine desulfhydrase activity"/>
    <property type="evidence" value="ECO:0007669"/>
    <property type="project" value="TreeGrafter"/>
</dbReference>
<evidence type="ECO:0000256" key="1">
    <source>
        <dbReference type="ARBA" id="ARBA00001933"/>
    </source>
</evidence>
<comment type="similarity">
    <text evidence="2">Belongs to the ACC deaminase/D-cysteine desulfhydrase family.</text>
</comment>
<dbReference type="PANTHER" id="PTHR43780">
    <property type="entry name" value="1-AMINOCYCLOPROPANE-1-CARBOXYLATE DEAMINASE-RELATED"/>
    <property type="match status" value="1"/>
</dbReference>
<dbReference type="InterPro" id="IPR001926">
    <property type="entry name" value="TrpB-like_PALP"/>
</dbReference>
<dbReference type="PANTHER" id="PTHR43780:SF2">
    <property type="entry name" value="1-AMINOCYCLOPROPANE-1-CARBOXYLATE DEAMINASE-RELATED"/>
    <property type="match status" value="1"/>
</dbReference>
<dbReference type="InterPro" id="IPR005966">
    <property type="entry name" value="D-Cys_desShydrase"/>
</dbReference>
<dbReference type="OrthoDB" id="9766131at2"/>
<dbReference type="Pfam" id="PF00291">
    <property type="entry name" value="PALP"/>
    <property type="match status" value="1"/>
</dbReference>
<evidence type="ECO:0000256" key="3">
    <source>
        <dbReference type="ARBA" id="ARBA00022898"/>
    </source>
</evidence>
<evidence type="ECO:0000313" key="8">
    <source>
        <dbReference type="Proteomes" id="UP000029644"/>
    </source>
</evidence>
<evidence type="ECO:0000256" key="4">
    <source>
        <dbReference type="PIRSR" id="PIRSR006278-1"/>
    </source>
</evidence>
<feature type="active site" description="Nucleophile" evidence="4">
    <location>
        <position position="73"/>
    </location>
</feature>
<dbReference type="SUPFAM" id="SSF53686">
    <property type="entry name" value="Tryptophan synthase beta subunit-like PLP-dependent enzymes"/>
    <property type="match status" value="1"/>
</dbReference>
<evidence type="ECO:0000313" key="7">
    <source>
        <dbReference type="EMBL" id="GAL63705.1"/>
    </source>
</evidence>
<keyword evidence="3 5" id="KW-0663">Pyridoxal phosphate</keyword>
<organism evidence="7 8">
    <name type="scientific">Algibacter lectus</name>
    <dbReference type="NCBI Taxonomy" id="221126"/>
    <lineage>
        <taxon>Bacteria</taxon>
        <taxon>Pseudomonadati</taxon>
        <taxon>Bacteroidota</taxon>
        <taxon>Flavobacteriia</taxon>
        <taxon>Flavobacteriales</taxon>
        <taxon>Flavobacteriaceae</taxon>
        <taxon>Algibacter</taxon>
    </lineage>
</organism>
<dbReference type="AlphaFoldDB" id="A0A090VFZ5"/>
<feature type="modified residue" description="N6-(pyridoxal phosphate)lysine" evidence="5">
    <location>
        <position position="46"/>
    </location>
</feature>
<evidence type="ECO:0000259" key="6">
    <source>
        <dbReference type="Pfam" id="PF00291"/>
    </source>
</evidence>